<accession>A0A0A0LHT2</accession>
<name>A0A0A0LHT2_CUCSA</name>
<proteinExistence type="predicted"/>
<evidence type="ECO:0000313" key="1">
    <source>
        <dbReference type="EMBL" id="KGN61353.1"/>
    </source>
</evidence>
<organism evidence="1 2">
    <name type="scientific">Cucumis sativus</name>
    <name type="common">Cucumber</name>
    <dbReference type="NCBI Taxonomy" id="3659"/>
    <lineage>
        <taxon>Eukaryota</taxon>
        <taxon>Viridiplantae</taxon>
        <taxon>Streptophyta</taxon>
        <taxon>Embryophyta</taxon>
        <taxon>Tracheophyta</taxon>
        <taxon>Spermatophyta</taxon>
        <taxon>Magnoliopsida</taxon>
        <taxon>eudicotyledons</taxon>
        <taxon>Gunneridae</taxon>
        <taxon>Pentapetalae</taxon>
        <taxon>rosids</taxon>
        <taxon>fabids</taxon>
        <taxon>Cucurbitales</taxon>
        <taxon>Cucurbitaceae</taxon>
        <taxon>Benincaseae</taxon>
        <taxon>Cucumis</taxon>
    </lineage>
</organism>
<evidence type="ECO:0000313" key="2">
    <source>
        <dbReference type="Proteomes" id="UP000029981"/>
    </source>
</evidence>
<dbReference type="EMBL" id="CM002923">
    <property type="protein sequence ID" value="KGN61353.1"/>
    <property type="molecule type" value="Genomic_DNA"/>
</dbReference>
<dbReference type="Gramene" id="KGN61353">
    <property type="protein sequence ID" value="KGN61353"/>
    <property type="gene ID" value="Csa_2G095915"/>
</dbReference>
<sequence length="56" mass="6114">MLDIDSATEALNGVKMELIDAAFPLLEGLVATIDVSIYKRIGFSLGTTCCFRFPVF</sequence>
<dbReference type="AlphaFoldDB" id="A0A0A0LHT2"/>
<reference evidence="1 2" key="3">
    <citation type="journal article" date="2010" name="BMC Genomics">
        <title>Transcriptome sequencing and comparative analysis of cucumber flowers with different sex types.</title>
        <authorList>
            <person name="Guo S."/>
            <person name="Zheng Y."/>
            <person name="Joung J.G."/>
            <person name="Liu S."/>
            <person name="Zhang Z."/>
            <person name="Crasta O.R."/>
            <person name="Sobral B.W."/>
            <person name="Xu Y."/>
            <person name="Huang S."/>
            <person name="Fei Z."/>
        </authorList>
    </citation>
    <scope>NUCLEOTIDE SEQUENCE [LARGE SCALE GENOMIC DNA]</scope>
    <source>
        <strain evidence="2">cv. 9930</strain>
    </source>
</reference>
<gene>
    <name evidence="1" type="ORF">Csa_2G095915</name>
</gene>
<protein>
    <submittedName>
        <fullName evidence="1">Uncharacterized protein</fullName>
    </submittedName>
</protein>
<reference evidence="1 2" key="2">
    <citation type="journal article" date="2009" name="PLoS ONE">
        <title>An integrated genetic and cytogenetic map of the cucumber genome.</title>
        <authorList>
            <person name="Ren Y."/>
            <person name="Zhang Z."/>
            <person name="Liu J."/>
            <person name="Staub J.E."/>
            <person name="Han Y."/>
            <person name="Cheng Z."/>
            <person name="Li X."/>
            <person name="Lu J."/>
            <person name="Miao H."/>
            <person name="Kang H."/>
            <person name="Xie B."/>
            <person name="Gu X."/>
            <person name="Wang X."/>
            <person name="Du Y."/>
            <person name="Jin W."/>
            <person name="Huang S."/>
        </authorList>
    </citation>
    <scope>NUCLEOTIDE SEQUENCE [LARGE SCALE GENOMIC DNA]</scope>
    <source>
        <strain evidence="2">cv. 9930</strain>
    </source>
</reference>
<dbReference type="Proteomes" id="UP000029981">
    <property type="component" value="Chromosome 2"/>
</dbReference>
<keyword evidence="2" id="KW-1185">Reference proteome</keyword>
<dbReference type="STRING" id="3659.A0A0A0LHT2"/>
<reference evidence="1 2" key="1">
    <citation type="journal article" date="2009" name="Nat. Genet.">
        <title>The genome of the cucumber, Cucumis sativus L.</title>
        <authorList>
            <person name="Huang S."/>
            <person name="Li R."/>
            <person name="Zhang Z."/>
            <person name="Li L."/>
            <person name="Gu X."/>
            <person name="Fan W."/>
            <person name="Lucas W.J."/>
            <person name="Wang X."/>
            <person name="Xie B."/>
            <person name="Ni P."/>
            <person name="Ren Y."/>
            <person name="Zhu H."/>
            <person name="Li J."/>
            <person name="Lin K."/>
            <person name="Jin W."/>
            <person name="Fei Z."/>
            <person name="Li G."/>
            <person name="Staub J."/>
            <person name="Kilian A."/>
            <person name="van der Vossen E.A."/>
            <person name="Wu Y."/>
            <person name="Guo J."/>
            <person name="He J."/>
            <person name="Jia Z."/>
            <person name="Ren Y."/>
            <person name="Tian G."/>
            <person name="Lu Y."/>
            <person name="Ruan J."/>
            <person name="Qian W."/>
            <person name="Wang M."/>
            <person name="Huang Q."/>
            <person name="Li B."/>
            <person name="Xuan Z."/>
            <person name="Cao J."/>
            <person name="Asan"/>
            <person name="Wu Z."/>
            <person name="Zhang J."/>
            <person name="Cai Q."/>
            <person name="Bai Y."/>
            <person name="Zhao B."/>
            <person name="Han Y."/>
            <person name="Li Y."/>
            <person name="Li X."/>
            <person name="Wang S."/>
            <person name="Shi Q."/>
            <person name="Liu S."/>
            <person name="Cho W.K."/>
            <person name="Kim J.Y."/>
            <person name="Xu Y."/>
            <person name="Heller-Uszynska K."/>
            <person name="Miao H."/>
            <person name="Cheng Z."/>
            <person name="Zhang S."/>
            <person name="Wu J."/>
            <person name="Yang Y."/>
            <person name="Kang H."/>
            <person name="Li M."/>
            <person name="Liang H."/>
            <person name="Ren X."/>
            <person name="Shi Z."/>
            <person name="Wen M."/>
            <person name="Jian M."/>
            <person name="Yang H."/>
            <person name="Zhang G."/>
            <person name="Yang Z."/>
            <person name="Chen R."/>
            <person name="Liu S."/>
            <person name="Li J."/>
            <person name="Ma L."/>
            <person name="Liu H."/>
            <person name="Zhou Y."/>
            <person name="Zhao J."/>
            <person name="Fang X."/>
            <person name="Li G."/>
            <person name="Fang L."/>
            <person name="Li Y."/>
            <person name="Liu D."/>
            <person name="Zheng H."/>
            <person name="Zhang Y."/>
            <person name="Qin N."/>
            <person name="Li Z."/>
            <person name="Yang G."/>
            <person name="Yang S."/>
            <person name="Bolund L."/>
            <person name="Kristiansen K."/>
            <person name="Zheng H."/>
            <person name="Li S."/>
            <person name="Zhang X."/>
            <person name="Yang H."/>
            <person name="Wang J."/>
            <person name="Sun R."/>
            <person name="Zhang B."/>
            <person name="Jiang S."/>
            <person name="Wang J."/>
            <person name="Du Y."/>
            <person name="Li S."/>
        </authorList>
    </citation>
    <scope>NUCLEOTIDE SEQUENCE [LARGE SCALE GENOMIC DNA]</scope>
    <source>
        <strain evidence="2">cv. 9930</strain>
    </source>
</reference>
<reference evidence="1 2" key="4">
    <citation type="journal article" date="2011" name="BMC Genomics">
        <title>RNA-Seq improves annotation of protein-coding genes in the cucumber genome.</title>
        <authorList>
            <person name="Li Z."/>
            <person name="Zhang Z."/>
            <person name="Yan P."/>
            <person name="Huang S."/>
            <person name="Fei Z."/>
            <person name="Lin K."/>
        </authorList>
    </citation>
    <scope>NUCLEOTIDE SEQUENCE [LARGE SCALE GENOMIC DNA]</scope>
    <source>
        <strain evidence="2">cv. 9930</strain>
    </source>
</reference>
<dbReference type="Gene3D" id="3.40.50.720">
    <property type="entry name" value="NAD(P)-binding Rossmann-like Domain"/>
    <property type="match status" value="1"/>
</dbReference>